<dbReference type="SUPFAM" id="SSF57850">
    <property type="entry name" value="RING/U-box"/>
    <property type="match status" value="1"/>
</dbReference>
<evidence type="ECO:0000259" key="9">
    <source>
        <dbReference type="PROSITE" id="PS51194"/>
    </source>
</evidence>
<evidence type="ECO:0000313" key="10">
    <source>
        <dbReference type="EMBL" id="EEC47372.1"/>
    </source>
</evidence>
<dbReference type="Gene3D" id="3.30.40.10">
    <property type="entry name" value="Zinc/RING finger domain, C3HC4 (zinc finger)"/>
    <property type="match status" value="1"/>
</dbReference>
<dbReference type="Pfam" id="PF00271">
    <property type="entry name" value="Helicase_C"/>
    <property type="match status" value="1"/>
</dbReference>
<dbReference type="Gene3D" id="3.40.50.10810">
    <property type="entry name" value="Tandem AAA-ATPase domain"/>
    <property type="match status" value="2"/>
</dbReference>
<dbReference type="Gene3D" id="3.40.50.300">
    <property type="entry name" value="P-loop containing nucleotide triphosphate hydrolases"/>
    <property type="match status" value="1"/>
</dbReference>
<evidence type="ECO:0000313" key="11">
    <source>
        <dbReference type="Proteomes" id="UP000000759"/>
    </source>
</evidence>
<dbReference type="CDD" id="cd18008">
    <property type="entry name" value="DEXDc_SHPRH-like"/>
    <property type="match status" value="1"/>
</dbReference>
<dbReference type="EMBL" id="CM000614">
    <property type="protein sequence ID" value="EEC47372.1"/>
    <property type="molecule type" value="Genomic_DNA"/>
</dbReference>
<keyword evidence="5" id="KW-0862">Zinc</keyword>
<dbReference type="eggNOG" id="KOG1002">
    <property type="taxonomic scope" value="Eukaryota"/>
</dbReference>
<dbReference type="GeneID" id="7201976"/>
<dbReference type="AlphaFoldDB" id="B7G2V4"/>
<dbReference type="GO" id="GO:0005634">
    <property type="term" value="C:nucleus"/>
    <property type="evidence" value="ECO:0007669"/>
    <property type="project" value="TreeGrafter"/>
</dbReference>
<dbReference type="SUPFAM" id="SSF52540">
    <property type="entry name" value="P-loop containing nucleoside triphosphate hydrolases"/>
    <property type="match status" value="2"/>
</dbReference>
<dbReference type="CDD" id="cd18793">
    <property type="entry name" value="SF2_C_SNF"/>
    <property type="match status" value="1"/>
</dbReference>
<dbReference type="InterPro" id="IPR013083">
    <property type="entry name" value="Znf_RING/FYVE/PHD"/>
</dbReference>
<dbReference type="GO" id="GO:0008094">
    <property type="term" value="F:ATP-dependent activity, acting on DNA"/>
    <property type="evidence" value="ECO:0007669"/>
    <property type="project" value="TreeGrafter"/>
</dbReference>
<name>B7G2V4_PHATC</name>
<dbReference type="SMART" id="SM00184">
    <property type="entry name" value="RING"/>
    <property type="match status" value="1"/>
</dbReference>
<dbReference type="RefSeq" id="XP_002181449.1">
    <property type="nucleotide sequence ID" value="XM_002181413.1"/>
</dbReference>
<organism evidence="10 11">
    <name type="scientific">Phaeodactylum tricornutum (strain CCAP 1055/1)</name>
    <dbReference type="NCBI Taxonomy" id="556484"/>
    <lineage>
        <taxon>Eukaryota</taxon>
        <taxon>Sar</taxon>
        <taxon>Stramenopiles</taxon>
        <taxon>Ochrophyta</taxon>
        <taxon>Bacillariophyta</taxon>
        <taxon>Bacillariophyceae</taxon>
        <taxon>Bacillariophycidae</taxon>
        <taxon>Naviculales</taxon>
        <taxon>Phaeodactylaceae</taxon>
        <taxon>Phaeodactylum</taxon>
    </lineage>
</organism>
<dbReference type="InterPro" id="IPR050628">
    <property type="entry name" value="SNF2_RAD54_helicase_TF"/>
</dbReference>
<dbReference type="GO" id="GO:0006289">
    <property type="term" value="P:nucleotide-excision repair"/>
    <property type="evidence" value="ECO:0007669"/>
    <property type="project" value="TreeGrafter"/>
</dbReference>
<dbReference type="Pfam" id="PF00176">
    <property type="entry name" value="SNF2-rel_dom"/>
    <property type="match status" value="1"/>
</dbReference>
<dbReference type="PANTHER" id="PTHR45626:SF12">
    <property type="entry name" value="DNA REPAIR PROTEIN RAD16"/>
    <property type="match status" value="1"/>
</dbReference>
<evidence type="ECO:0000256" key="4">
    <source>
        <dbReference type="ARBA" id="ARBA00022840"/>
    </source>
</evidence>
<keyword evidence="5" id="KW-0863">Zinc-finger</keyword>
<dbReference type="InterPro" id="IPR014001">
    <property type="entry name" value="Helicase_ATP-bd"/>
</dbReference>
<dbReference type="GO" id="GO:0004386">
    <property type="term" value="F:helicase activity"/>
    <property type="evidence" value="ECO:0007669"/>
    <property type="project" value="UniProtKB-KW"/>
</dbReference>
<dbReference type="InterPro" id="IPR049730">
    <property type="entry name" value="SNF2/RAD54-like_C"/>
</dbReference>
<dbReference type="PROSITE" id="PS51194">
    <property type="entry name" value="HELICASE_CTER"/>
    <property type="match status" value="1"/>
</dbReference>
<dbReference type="OrthoDB" id="448448at2759"/>
<dbReference type="InParanoid" id="B7G2V4"/>
<dbReference type="InterPro" id="IPR000330">
    <property type="entry name" value="SNF2_N"/>
</dbReference>
<dbReference type="GO" id="GO:0008270">
    <property type="term" value="F:zinc ion binding"/>
    <property type="evidence" value="ECO:0007669"/>
    <property type="project" value="UniProtKB-KW"/>
</dbReference>
<dbReference type="GO" id="GO:0005524">
    <property type="term" value="F:ATP binding"/>
    <property type="evidence" value="ECO:0007669"/>
    <property type="project" value="UniProtKB-KW"/>
</dbReference>
<dbReference type="InterPro" id="IPR038718">
    <property type="entry name" value="SNF2-like_sf"/>
</dbReference>
<dbReference type="SMART" id="SM00487">
    <property type="entry name" value="DEXDc"/>
    <property type="match status" value="1"/>
</dbReference>
<keyword evidence="3" id="KW-0347">Helicase</keyword>
<feature type="domain" description="RING-type" evidence="7">
    <location>
        <begin position="444"/>
        <end position="487"/>
    </location>
</feature>
<feature type="domain" description="Helicase C-terminal" evidence="9">
    <location>
        <begin position="535"/>
        <end position="694"/>
    </location>
</feature>
<feature type="region of interest" description="Disordered" evidence="6">
    <location>
        <begin position="151"/>
        <end position="195"/>
    </location>
</feature>
<protein>
    <submittedName>
        <fullName evidence="10">Uncharacterized protein</fullName>
    </submittedName>
</protein>
<reference evidence="11" key="2">
    <citation type="submission" date="2008-08" db="EMBL/GenBank/DDBJ databases">
        <authorList>
            <consortium name="Diatom Consortium"/>
            <person name="Grigoriev I."/>
            <person name="Grimwood J."/>
            <person name="Kuo A."/>
            <person name="Otillar R.P."/>
            <person name="Salamov A."/>
            <person name="Detter J.C."/>
            <person name="Lindquist E."/>
            <person name="Shapiro H."/>
            <person name="Lucas S."/>
            <person name="Glavina del Rio T."/>
            <person name="Pitluck S."/>
            <person name="Rokhsar D."/>
            <person name="Bowler C."/>
        </authorList>
    </citation>
    <scope>GENOME REANNOTATION</scope>
    <source>
        <strain evidence="11">CCAP 1055/1</strain>
    </source>
</reference>
<dbReference type="PROSITE" id="PS50089">
    <property type="entry name" value="ZF_RING_2"/>
    <property type="match status" value="1"/>
</dbReference>
<dbReference type="FunCoup" id="B7G2V4">
    <property type="interactions" value="303"/>
</dbReference>
<dbReference type="InterPro" id="IPR001650">
    <property type="entry name" value="Helicase_C-like"/>
</dbReference>
<dbReference type="STRING" id="556484.B7G2V4"/>
<dbReference type="PANTHER" id="PTHR45626">
    <property type="entry name" value="TRANSCRIPTION TERMINATION FACTOR 2-RELATED"/>
    <property type="match status" value="1"/>
</dbReference>
<evidence type="ECO:0000256" key="1">
    <source>
        <dbReference type="ARBA" id="ARBA00022741"/>
    </source>
</evidence>
<dbReference type="KEGG" id="pti:PHATRDRAFT_28568"/>
<feature type="compositionally biased region" description="Basic and acidic residues" evidence="6">
    <location>
        <begin position="151"/>
        <end position="164"/>
    </location>
</feature>
<accession>B7G2V4</accession>
<dbReference type="SMART" id="SM00490">
    <property type="entry name" value="HELICc"/>
    <property type="match status" value="1"/>
</dbReference>
<keyword evidence="11" id="KW-1185">Reference proteome</keyword>
<dbReference type="PaxDb" id="2850-Phatr28568"/>
<dbReference type="PROSITE" id="PS51192">
    <property type="entry name" value="HELICASE_ATP_BIND_1"/>
    <property type="match status" value="1"/>
</dbReference>
<keyword evidence="1" id="KW-0547">Nucleotide-binding</keyword>
<evidence type="ECO:0000256" key="6">
    <source>
        <dbReference type="SAM" id="MobiDB-lite"/>
    </source>
</evidence>
<evidence type="ECO:0000256" key="2">
    <source>
        <dbReference type="ARBA" id="ARBA00022801"/>
    </source>
</evidence>
<keyword evidence="5" id="KW-0479">Metal-binding</keyword>
<dbReference type="GO" id="GO:0016787">
    <property type="term" value="F:hydrolase activity"/>
    <property type="evidence" value="ECO:0007669"/>
    <property type="project" value="UniProtKB-KW"/>
</dbReference>
<dbReference type="Proteomes" id="UP000000759">
    <property type="component" value="Chromosome 12"/>
</dbReference>
<reference evidence="10 11" key="1">
    <citation type="journal article" date="2008" name="Nature">
        <title>The Phaeodactylum genome reveals the evolutionary history of diatom genomes.</title>
        <authorList>
            <person name="Bowler C."/>
            <person name="Allen A.E."/>
            <person name="Badger J.H."/>
            <person name="Grimwood J."/>
            <person name="Jabbari K."/>
            <person name="Kuo A."/>
            <person name="Maheswari U."/>
            <person name="Martens C."/>
            <person name="Maumus F."/>
            <person name="Otillar R.P."/>
            <person name="Rayko E."/>
            <person name="Salamov A."/>
            <person name="Vandepoele K."/>
            <person name="Beszteri B."/>
            <person name="Gruber A."/>
            <person name="Heijde M."/>
            <person name="Katinka M."/>
            <person name="Mock T."/>
            <person name="Valentin K."/>
            <person name="Verret F."/>
            <person name="Berges J.A."/>
            <person name="Brownlee C."/>
            <person name="Cadoret J.P."/>
            <person name="Chiovitti A."/>
            <person name="Choi C.J."/>
            <person name="Coesel S."/>
            <person name="De Martino A."/>
            <person name="Detter J.C."/>
            <person name="Durkin C."/>
            <person name="Falciatore A."/>
            <person name="Fournet J."/>
            <person name="Haruta M."/>
            <person name="Huysman M.J."/>
            <person name="Jenkins B.D."/>
            <person name="Jiroutova K."/>
            <person name="Jorgensen R.E."/>
            <person name="Joubert Y."/>
            <person name="Kaplan A."/>
            <person name="Kroger N."/>
            <person name="Kroth P.G."/>
            <person name="La Roche J."/>
            <person name="Lindquist E."/>
            <person name="Lommer M."/>
            <person name="Martin-Jezequel V."/>
            <person name="Lopez P.J."/>
            <person name="Lucas S."/>
            <person name="Mangogna M."/>
            <person name="McGinnis K."/>
            <person name="Medlin L.K."/>
            <person name="Montsant A."/>
            <person name="Oudot-Le Secq M.P."/>
            <person name="Napoli C."/>
            <person name="Obornik M."/>
            <person name="Parker M.S."/>
            <person name="Petit J.L."/>
            <person name="Porcel B.M."/>
            <person name="Poulsen N."/>
            <person name="Robison M."/>
            <person name="Rychlewski L."/>
            <person name="Rynearson T.A."/>
            <person name="Schmutz J."/>
            <person name="Shapiro H."/>
            <person name="Siaut M."/>
            <person name="Stanley M."/>
            <person name="Sussman M.R."/>
            <person name="Taylor A.R."/>
            <person name="Vardi A."/>
            <person name="von Dassow P."/>
            <person name="Vyverman W."/>
            <person name="Willis A."/>
            <person name="Wyrwicz L.S."/>
            <person name="Rokhsar D.S."/>
            <person name="Weissenbach J."/>
            <person name="Armbrust E.V."/>
            <person name="Green B.R."/>
            <person name="Van de Peer Y."/>
            <person name="Grigoriev I.V."/>
        </authorList>
    </citation>
    <scope>NUCLEOTIDE SEQUENCE [LARGE SCALE GENOMIC DNA]</scope>
    <source>
        <strain evidence="10 11">CCAP 1055/1</strain>
    </source>
</reference>
<dbReference type="InterPro" id="IPR001841">
    <property type="entry name" value="Znf_RING"/>
</dbReference>
<evidence type="ECO:0000259" key="7">
    <source>
        <dbReference type="PROSITE" id="PS50089"/>
    </source>
</evidence>
<evidence type="ECO:0000259" key="8">
    <source>
        <dbReference type="PROSITE" id="PS51192"/>
    </source>
</evidence>
<proteinExistence type="predicted"/>
<keyword evidence="2" id="KW-0378">Hydrolase</keyword>
<evidence type="ECO:0000256" key="3">
    <source>
        <dbReference type="ARBA" id="ARBA00022806"/>
    </source>
</evidence>
<gene>
    <name evidence="10" type="ORF">PHATRDRAFT_28568</name>
</gene>
<feature type="compositionally biased region" description="Basic residues" evidence="6">
    <location>
        <begin position="178"/>
        <end position="195"/>
    </location>
</feature>
<dbReference type="InterPro" id="IPR027417">
    <property type="entry name" value="P-loop_NTPase"/>
</dbReference>
<evidence type="ECO:0000256" key="5">
    <source>
        <dbReference type="PROSITE-ProRule" id="PRU00175"/>
    </source>
</evidence>
<sequence length="707" mass="79696">MYHQETQKPEIRGGILADEMGMVRLHEMDMCNVPPKMRPHKYAAARAGTLVVCPVIALHQWKTEIEKFTELDTLSVGIYHGPNRATDMPPELMQKYDVVLTTYQVLEQDFRKMMSPNKISCPNCGGKFKVDKLRVHLKYFCGDGAERTEAQARQHRARDRDENGSGRGNTNRGIGGARGKKDKVKKPLTPTKKHLSTKTMVGSRFSVLHSFCWWRIILDEAHFIKSRSSQTAASAFSLSAIHRWCLSGTPLQNRVGELYSLIRFLRIDPMAHYFCKAKGCDCKSIHYRIKDGKCQDCSHHAFSHYAHFNRYVLNPIQRDGYSGDGRRAMFKLKNEVLDKSLLRRTKETRAEDMNLPPRLVTIRPIRLHPVEQDFYDALYMNTKASFNDYVDEGTLLNNYAHIFDLLTKMRQAVDHPYMIVHSKKNTEKRRLEQGAPVANGSVDCDICHESPTERVVSSCCGSGFCRECVVEYLTGAGGGSTPCPSCQSPFSIDLNQASTEAPVDDGTLAYGHVPSGSILRRINLAEFATSSKIEVLVQELVAMRKGRPGSKALVFSQFVNMLDLTRWRIHSDPCLADLGLGVRILHGGMDVKSRDATLQAFREDPSVRVLLMSLKAGGVALNLTVASEVYLLDNWWNPAAEMQAIDRTHRLGQYRPIRAVRFIAEGTVEERVLQLQEKKRLVFDGTVGRDAGSLKMLTVHDMKALFT</sequence>
<feature type="domain" description="Helicase ATP-binding" evidence="8">
    <location>
        <begin position="50"/>
        <end position="268"/>
    </location>
</feature>
<keyword evidence="4" id="KW-0067">ATP-binding</keyword>